<protein>
    <submittedName>
        <fullName evidence="8">Hemolysin D</fullName>
    </submittedName>
</protein>
<dbReference type="GO" id="GO:0046872">
    <property type="term" value="F:metal ion binding"/>
    <property type="evidence" value="ECO:0007669"/>
    <property type="project" value="UniProtKB-KW"/>
</dbReference>
<dbReference type="EMBL" id="DMCX01000013">
    <property type="protein sequence ID" value="HAF07162.1"/>
    <property type="molecule type" value="Genomic_DNA"/>
</dbReference>
<evidence type="ECO:0000256" key="6">
    <source>
        <dbReference type="PIRSR" id="PIRSR604254-1"/>
    </source>
</evidence>
<feature type="transmembrane region" description="Helical" evidence="7">
    <location>
        <begin position="97"/>
        <end position="118"/>
    </location>
</feature>
<feature type="transmembrane region" description="Helical" evidence="7">
    <location>
        <begin position="71"/>
        <end position="91"/>
    </location>
</feature>
<dbReference type="Pfam" id="PF03006">
    <property type="entry name" value="HlyIII"/>
    <property type="match status" value="1"/>
</dbReference>
<dbReference type="InterPro" id="IPR005744">
    <property type="entry name" value="Hy-lIII"/>
</dbReference>
<dbReference type="InterPro" id="IPR004254">
    <property type="entry name" value="AdipoR/HlyIII-related"/>
</dbReference>
<evidence type="ECO:0000313" key="9">
    <source>
        <dbReference type="Proteomes" id="UP000262454"/>
    </source>
</evidence>
<evidence type="ECO:0000256" key="2">
    <source>
        <dbReference type="ARBA" id="ARBA00008488"/>
    </source>
</evidence>
<keyword evidence="3 7" id="KW-0812">Transmembrane</keyword>
<feature type="transmembrane region" description="Helical" evidence="7">
    <location>
        <begin position="180"/>
        <end position="202"/>
    </location>
</feature>
<comment type="similarity">
    <text evidence="2">Belongs to the UPF0073 (Hly-III) family.</text>
</comment>
<gene>
    <name evidence="8" type="ORF">DCG82_02010</name>
</gene>
<dbReference type="GO" id="GO:0012505">
    <property type="term" value="C:endomembrane system"/>
    <property type="evidence" value="ECO:0007669"/>
    <property type="project" value="UniProtKB-SubCell"/>
</dbReference>
<dbReference type="NCBIfam" id="TIGR01065">
    <property type="entry name" value="hlyIII"/>
    <property type="match status" value="1"/>
</dbReference>
<feature type="binding site" evidence="6">
    <location>
        <position position="184"/>
    </location>
    <ligand>
        <name>Zn(2+)</name>
        <dbReference type="ChEBI" id="CHEBI:29105"/>
    </ligand>
</feature>
<evidence type="ECO:0000256" key="5">
    <source>
        <dbReference type="ARBA" id="ARBA00023136"/>
    </source>
</evidence>
<keyword evidence="6" id="KW-0479">Metal-binding</keyword>
<name>A0A348MJD6_UNCW3</name>
<accession>A0A348MJD6</accession>
<evidence type="ECO:0000256" key="4">
    <source>
        <dbReference type="ARBA" id="ARBA00022989"/>
    </source>
</evidence>
<evidence type="ECO:0000313" key="8">
    <source>
        <dbReference type="EMBL" id="HAF07162.1"/>
    </source>
</evidence>
<keyword evidence="4 7" id="KW-1133">Transmembrane helix</keyword>
<dbReference type="PANTHER" id="PTHR20855">
    <property type="entry name" value="ADIPOR/PROGESTIN RECEPTOR-RELATED"/>
    <property type="match status" value="1"/>
</dbReference>
<organism evidence="8 9">
    <name type="scientific">candidate division WOR-3 bacterium</name>
    <dbReference type="NCBI Taxonomy" id="2052148"/>
    <lineage>
        <taxon>Bacteria</taxon>
        <taxon>Bacteria division WOR-3</taxon>
    </lineage>
</organism>
<proteinExistence type="inferred from homology"/>
<keyword evidence="6" id="KW-0862">Zinc</keyword>
<comment type="subcellular location">
    <subcellularLocation>
        <location evidence="1">Endomembrane system</location>
        <topology evidence="1">Multi-pass membrane protein</topology>
    </subcellularLocation>
</comment>
<sequence>MEEIFNSVTHGTGFLLSIAGLVLCVVFSVKVKNFYAIVSSSIYGASLILLYISSTLYHSFPEGKVKKIFKFFDHTSIYILIAGTYTPFALLPLRGPLGWSIFGVIWGLALLGIIFKIFFINRTDLISTIIYIMMGWMIIIAIKQVFLSIPKLSFIFLVIGGISYTLGTIFYILDRLFFFHIVWHIFVLIGSITHFFSIFLYIKSLS</sequence>
<dbReference type="AlphaFoldDB" id="A0A348MJD6"/>
<reference evidence="8 9" key="1">
    <citation type="journal article" date="2018" name="Nat. Biotechnol.">
        <title>A standardized bacterial taxonomy based on genome phylogeny substantially revises the tree of life.</title>
        <authorList>
            <person name="Parks D.H."/>
            <person name="Chuvochina M."/>
            <person name="Waite D.W."/>
            <person name="Rinke C."/>
            <person name="Skarshewski A."/>
            <person name="Chaumeil P.A."/>
            <person name="Hugenholtz P."/>
        </authorList>
    </citation>
    <scope>NUCLEOTIDE SEQUENCE [LARGE SCALE GENOMIC DNA]</scope>
    <source>
        <strain evidence="8">UBA7921</strain>
    </source>
</reference>
<dbReference type="GO" id="GO:0140911">
    <property type="term" value="F:pore-forming activity"/>
    <property type="evidence" value="ECO:0007669"/>
    <property type="project" value="InterPro"/>
</dbReference>
<feature type="transmembrane region" description="Helical" evidence="7">
    <location>
        <begin position="12"/>
        <end position="29"/>
    </location>
</feature>
<feature type="binding site" evidence="6">
    <location>
        <position position="180"/>
    </location>
    <ligand>
        <name>Zn(2+)</name>
        <dbReference type="ChEBI" id="CHEBI:29105"/>
    </ligand>
</feature>
<evidence type="ECO:0000256" key="3">
    <source>
        <dbReference type="ARBA" id="ARBA00022692"/>
    </source>
</evidence>
<dbReference type="Proteomes" id="UP000262454">
    <property type="component" value="Unassembled WGS sequence"/>
</dbReference>
<evidence type="ECO:0000256" key="1">
    <source>
        <dbReference type="ARBA" id="ARBA00004127"/>
    </source>
</evidence>
<comment type="caution">
    <text evidence="8">The sequence shown here is derived from an EMBL/GenBank/DDBJ whole genome shotgun (WGS) entry which is preliminary data.</text>
</comment>
<feature type="transmembrane region" description="Helical" evidence="7">
    <location>
        <begin position="152"/>
        <end position="173"/>
    </location>
</feature>
<dbReference type="PANTHER" id="PTHR20855:SF129">
    <property type="entry name" value="HEMOLYSIN-3 HOMOLOG"/>
    <property type="match status" value="1"/>
</dbReference>
<evidence type="ECO:0000256" key="7">
    <source>
        <dbReference type="SAM" id="Phobius"/>
    </source>
</evidence>
<feature type="transmembrane region" description="Helical" evidence="7">
    <location>
        <begin position="35"/>
        <end position="59"/>
    </location>
</feature>
<dbReference type="GO" id="GO:0016020">
    <property type="term" value="C:membrane"/>
    <property type="evidence" value="ECO:0007669"/>
    <property type="project" value="InterPro"/>
</dbReference>
<keyword evidence="5 7" id="KW-0472">Membrane</keyword>
<feature type="transmembrane region" description="Helical" evidence="7">
    <location>
        <begin position="125"/>
        <end position="146"/>
    </location>
</feature>
<feature type="binding site" evidence="6">
    <location>
        <position position="58"/>
    </location>
    <ligand>
        <name>Zn(2+)</name>
        <dbReference type="ChEBI" id="CHEBI:29105"/>
    </ligand>
</feature>